<accession>A0A6N8IUT0</accession>
<evidence type="ECO:0008006" key="4">
    <source>
        <dbReference type="Google" id="ProtNLM"/>
    </source>
</evidence>
<dbReference type="AlphaFoldDB" id="A0A6N8IUT0"/>
<gene>
    <name evidence="2" type="ORF">GON04_13985</name>
</gene>
<sequence length="172" mass="17880">MPRLPAAAVLCSMALAACSPTFNWRDVRIEPAGLRATLPCKPEQGARRVPLAGRAVEMAGLGCDAGGATFAILHADLGDPALAGEALAQWNRATLANMKAGVPRASAFVPPGAVPLPASLRVVATGQRADGSAVQGEAAYFVRGSRVVQAVVYADELKPQWVQPFFDGLAFE</sequence>
<comment type="caution">
    <text evidence="2">The sequence shown here is derived from an EMBL/GenBank/DDBJ whole genome shotgun (WGS) entry which is preliminary data.</text>
</comment>
<proteinExistence type="predicted"/>
<evidence type="ECO:0000256" key="1">
    <source>
        <dbReference type="SAM" id="SignalP"/>
    </source>
</evidence>
<feature type="signal peptide" evidence="1">
    <location>
        <begin position="1"/>
        <end position="16"/>
    </location>
</feature>
<reference evidence="2 3" key="1">
    <citation type="submission" date="2019-12" db="EMBL/GenBank/DDBJ databases">
        <authorList>
            <person name="Huq M.A."/>
        </authorList>
    </citation>
    <scope>NUCLEOTIDE SEQUENCE [LARGE SCALE GENOMIC DNA]</scope>
    <source>
        <strain evidence="2 3">MAH-25</strain>
    </source>
</reference>
<evidence type="ECO:0000313" key="3">
    <source>
        <dbReference type="Proteomes" id="UP000469385"/>
    </source>
</evidence>
<name>A0A6N8IUT0_9BURK</name>
<feature type="chain" id="PRO_5026954859" description="Lipoprotein" evidence="1">
    <location>
        <begin position="17"/>
        <end position="172"/>
    </location>
</feature>
<protein>
    <recommendedName>
        <fullName evidence="4">Lipoprotein</fullName>
    </recommendedName>
</protein>
<dbReference type="RefSeq" id="WP_157398689.1">
    <property type="nucleotide sequence ID" value="NZ_WSEL01000006.1"/>
</dbReference>
<dbReference type="PROSITE" id="PS51257">
    <property type="entry name" value="PROKAR_LIPOPROTEIN"/>
    <property type="match status" value="1"/>
</dbReference>
<keyword evidence="3" id="KW-1185">Reference proteome</keyword>
<dbReference type="Proteomes" id="UP000469385">
    <property type="component" value="Unassembled WGS sequence"/>
</dbReference>
<organism evidence="2 3">
    <name type="scientific">Ramlibacter pinisoli</name>
    <dbReference type="NCBI Taxonomy" id="2682844"/>
    <lineage>
        <taxon>Bacteria</taxon>
        <taxon>Pseudomonadati</taxon>
        <taxon>Pseudomonadota</taxon>
        <taxon>Betaproteobacteria</taxon>
        <taxon>Burkholderiales</taxon>
        <taxon>Comamonadaceae</taxon>
        <taxon>Ramlibacter</taxon>
    </lineage>
</organism>
<keyword evidence="1" id="KW-0732">Signal</keyword>
<evidence type="ECO:0000313" key="2">
    <source>
        <dbReference type="EMBL" id="MVQ30568.1"/>
    </source>
</evidence>
<dbReference type="EMBL" id="WSEL01000006">
    <property type="protein sequence ID" value="MVQ30568.1"/>
    <property type="molecule type" value="Genomic_DNA"/>
</dbReference>